<dbReference type="SUPFAM" id="SSF48403">
    <property type="entry name" value="Ankyrin repeat"/>
    <property type="match status" value="1"/>
</dbReference>
<comment type="caution">
    <text evidence="5">The sequence shown here is derived from an EMBL/GenBank/DDBJ whole genome shotgun (WGS) entry which is preliminary data.</text>
</comment>
<gene>
    <name evidence="5" type="ORF">PV327_001577</name>
</gene>
<evidence type="ECO:0000313" key="6">
    <source>
        <dbReference type="Proteomes" id="UP001168972"/>
    </source>
</evidence>
<keyword evidence="6" id="KW-1185">Reference proteome</keyword>
<dbReference type="SMART" id="SM00248">
    <property type="entry name" value="ANK"/>
    <property type="match status" value="3"/>
</dbReference>
<accession>A0AA39FE45</accession>
<dbReference type="Pfam" id="PF12796">
    <property type="entry name" value="Ank_2"/>
    <property type="match status" value="1"/>
</dbReference>
<feature type="repeat" description="ANK" evidence="3">
    <location>
        <begin position="208"/>
        <end position="240"/>
    </location>
</feature>
<dbReference type="PANTHER" id="PTHR24171:SF9">
    <property type="entry name" value="ANKYRIN REPEAT DOMAIN-CONTAINING PROTEIN 39"/>
    <property type="match status" value="1"/>
</dbReference>
<dbReference type="EMBL" id="JAQQBR010001831">
    <property type="protein sequence ID" value="KAK0167704.1"/>
    <property type="molecule type" value="Genomic_DNA"/>
</dbReference>
<keyword evidence="2 3" id="KW-0040">ANK repeat</keyword>
<feature type="region of interest" description="Disordered" evidence="4">
    <location>
        <begin position="1"/>
        <end position="27"/>
    </location>
</feature>
<evidence type="ECO:0000256" key="3">
    <source>
        <dbReference type="PROSITE-ProRule" id="PRU00023"/>
    </source>
</evidence>
<name>A0AA39FE45_MICHY</name>
<dbReference type="PROSITE" id="PS50088">
    <property type="entry name" value="ANK_REPEAT"/>
    <property type="match status" value="2"/>
</dbReference>
<dbReference type="InterPro" id="IPR036770">
    <property type="entry name" value="Ankyrin_rpt-contain_sf"/>
</dbReference>
<evidence type="ECO:0000256" key="2">
    <source>
        <dbReference type="ARBA" id="ARBA00023043"/>
    </source>
</evidence>
<reference evidence="5" key="2">
    <citation type="submission" date="2023-03" db="EMBL/GenBank/DDBJ databases">
        <authorList>
            <person name="Inwood S.N."/>
            <person name="Skelly J.G."/>
            <person name="Guhlin J."/>
            <person name="Harrop T.W.R."/>
            <person name="Goldson S.G."/>
            <person name="Dearden P.K."/>
        </authorList>
    </citation>
    <scope>NUCLEOTIDE SEQUENCE</scope>
    <source>
        <strain evidence="5">Lincoln</strain>
        <tissue evidence="5">Whole body</tissue>
    </source>
</reference>
<dbReference type="PROSITE" id="PS50297">
    <property type="entry name" value="ANK_REP_REGION"/>
    <property type="match status" value="2"/>
</dbReference>
<dbReference type="Proteomes" id="UP001168972">
    <property type="component" value="Unassembled WGS sequence"/>
</dbReference>
<evidence type="ECO:0000256" key="4">
    <source>
        <dbReference type="SAM" id="MobiDB-lite"/>
    </source>
</evidence>
<protein>
    <recommendedName>
        <fullName evidence="7">Ankyrin repeat domain-containing protein 54</fullName>
    </recommendedName>
</protein>
<evidence type="ECO:0008006" key="7">
    <source>
        <dbReference type="Google" id="ProtNLM"/>
    </source>
</evidence>
<keyword evidence="1" id="KW-0677">Repeat</keyword>
<dbReference type="PRINTS" id="PR01415">
    <property type="entry name" value="ANKYRIN"/>
</dbReference>
<dbReference type="InterPro" id="IPR002110">
    <property type="entry name" value="Ankyrin_rpt"/>
</dbReference>
<dbReference type="Gene3D" id="1.25.40.20">
    <property type="entry name" value="Ankyrin repeat-containing domain"/>
    <property type="match status" value="2"/>
</dbReference>
<organism evidence="5 6">
    <name type="scientific">Microctonus hyperodae</name>
    <name type="common">Parasitoid wasp</name>
    <dbReference type="NCBI Taxonomy" id="165561"/>
    <lineage>
        <taxon>Eukaryota</taxon>
        <taxon>Metazoa</taxon>
        <taxon>Ecdysozoa</taxon>
        <taxon>Arthropoda</taxon>
        <taxon>Hexapoda</taxon>
        <taxon>Insecta</taxon>
        <taxon>Pterygota</taxon>
        <taxon>Neoptera</taxon>
        <taxon>Endopterygota</taxon>
        <taxon>Hymenoptera</taxon>
        <taxon>Apocrita</taxon>
        <taxon>Ichneumonoidea</taxon>
        <taxon>Braconidae</taxon>
        <taxon>Euphorinae</taxon>
        <taxon>Microctonus</taxon>
    </lineage>
</organism>
<dbReference type="AlphaFoldDB" id="A0AA39FE45"/>
<feature type="repeat" description="ANK" evidence="3">
    <location>
        <begin position="241"/>
        <end position="273"/>
    </location>
</feature>
<reference evidence="5" key="1">
    <citation type="journal article" date="2023" name="bioRxiv">
        <title>Scaffold-level genome assemblies of two parasitoid biocontrol wasps reveal the parthenogenesis mechanism and an associated novel virus.</title>
        <authorList>
            <person name="Inwood S."/>
            <person name="Skelly J."/>
            <person name="Guhlin J."/>
            <person name="Harrop T."/>
            <person name="Goldson S."/>
            <person name="Dearden P."/>
        </authorList>
    </citation>
    <scope>NUCLEOTIDE SEQUENCE</scope>
    <source>
        <strain evidence="5">Lincoln</strain>
        <tissue evidence="5">Whole body</tissue>
    </source>
</reference>
<evidence type="ECO:0000313" key="5">
    <source>
        <dbReference type="EMBL" id="KAK0167704.1"/>
    </source>
</evidence>
<proteinExistence type="predicted"/>
<sequence>MTSVDSGVETGNDSNDSAQTDIQFNNPGLIRTATTSSAMDTQLLPVGTQEMDEGKINTRLSSKPTIISCPETTLSFTLPNIHNNDATQSFEFFNLESGSTQPIQFKTPPQFLIHPKSIKRTLSINSTSNLNQFGDPKEIYEKEMKPIYMHMQSYPKSRKQGSRSVPFCKIGGNLRRGFKMRVAATTNNVEMMQKLLEQGVSPNSYDEQGRSPLHLASCRGYVEMVKLLLDYGADPNHIDCIGNTPLHLAAVTSKGQVVKLLLNAGTDISFNERHKYNPLHLAQTKLKLLQSCGASDTSRLKIEVCNIVNMLLAYLQRQKAACEEIEALTSFCSRISLSNTTNQVQDDVKDLLTSIDALTLTN</sequence>
<evidence type="ECO:0000256" key="1">
    <source>
        <dbReference type="ARBA" id="ARBA00022737"/>
    </source>
</evidence>
<dbReference type="PANTHER" id="PTHR24171">
    <property type="entry name" value="ANKYRIN REPEAT DOMAIN-CONTAINING PROTEIN 39-RELATED"/>
    <property type="match status" value="1"/>
</dbReference>